<dbReference type="EMBL" id="RCMK01000490">
    <property type="protein sequence ID" value="KAG2925824.1"/>
    <property type="molecule type" value="Genomic_DNA"/>
</dbReference>
<dbReference type="AlphaFoldDB" id="A0A8T1KD71"/>
<evidence type="ECO:0000313" key="4">
    <source>
        <dbReference type="EMBL" id="KAG3216518.1"/>
    </source>
</evidence>
<dbReference type="EMBL" id="RCMI01000502">
    <property type="protein sequence ID" value="KAG2907745.1"/>
    <property type="molecule type" value="Genomic_DNA"/>
</dbReference>
<organism evidence="2 5">
    <name type="scientific">Phytophthora cactorum</name>
    <dbReference type="NCBI Taxonomy" id="29920"/>
    <lineage>
        <taxon>Eukaryota</taxon>
        <taxon>Sar</taxon>
        <taxon>Stramenopiles</taxon>
        <taxon>Oomycota</taxon>
        <taxon>Peronosporomycetes</taxon>
        <taxon>Peronosporales</taxon>
        <taxon>Peronosporaceae</taxon>
        <taxon>Phytophthora</taxon>
    </lineage>
</organism>
<evidence type="ECO:0000313" key="1">
    <source>
        <dbReference type="EMBL" id="KAG2852947.1"/>
    </source>
</evidence>
<gene>
    <name evidence="1" type="ORF">PC113_g14581</name>
    <name evidence="2" type="ORF">PC115_g13782</name>
    <name evidence="3" type="ORF">PC117_g15079</name>
    <name evidence="4" type="ORF">PC129_g12626</name>
</gene>
<dbReference type="Proteomes" id="UP000760860">
    <property type="component" value="Unassembled WGS sequence"/>
</dbReference>
<evidence type="ECO:0000313" key="3">
    <source>
        <dbReference type="EMBL" id="KAG2925824.1"/>
    </source>
</evidence>
<evidence type="ECO:0000313" key="5">
    <source>
        <dbReference type="Proteomes" id="UP000774804"/>
    </source>
</evidence>
<name>A0A8T1KD71_9STRA</name>
<dbReference type="EMBL" id="RCMV01000479">
    <property type="protein sequence ID" value="KAG3216518.1"/>
    <property type="molecule type" value="Genomic_DNA"/>
</dbReference>
<dbReference type="EMBL" id="RCMG01000509">
    <property type="protein sequence ID" value="KAG2852947.1"/>
    <property type="molecule type" value="Genomic_DNA"/>
</dbReference>
<dbReference type="Proteomes" id="UP000774804">
    <property type="component" value="Unassembled WGS sequence"/>
</dbReference>
<comment type="caution">
    <text evidence="2">The sequence shown here is derived from an EMBL/GenBank/DDBJ whole genome shotgun (WGS) entry which is preliminary data.</text>
</comment>
<dbReference type="Proteomes" id="UP000736787">
    <property type="component" value="Unassembled WGS sequence"/>
</dbReference>
<evidence type="ECO:0000313" key="2">
    <source>
        <dbReference type="EMBL" id="KAG2907745.1"/>
    </source>
</evidence>
<reference evidence="2" key="1">
    <citation type="submission" date="2018-10" db="EMBL/GenBank/DDBJ databases">
        <title>Effector identification in a new, highly contiguous assembly of the strawberry crown rot pathogen Phytophthora cactorum.</title>
        <authorList>
            <person name="Armitage A.D."/>
            <person name="Nellist C.F."/>
            <person name="Bates H."/>
            <person name="Vickerstaff R.J."/>
            <person name="Harrison R.J."/>
        </authorList>
    </citation>
    <scope>NUCLEOTIDE SEQUENCE</scope>
    <source>
        <strain evidence="1">15-7</strain>
        <strain evidence="2">4032</strain>
        <strain evidence="3">4040</strain>
        <strain evidence="4">P421</strain>
    </source>
</reference>
<accession>A0A8T1KD71</accession>
<sequence length="41" mass="4581">MEQMALARRSMRKKSCSLLTAMLWVVAAYYSPALAAVKADF</sequence>
<protein>
    <submittedName>
        <fullName evidence="2">Uncharacterized protein</fullName>
    </submittedName>
</protein>
<proteinExistence type="predicted"/>
<dbReference type="Proteomes" id="UP000735874">
    <property type="component" value="Unassembled WGS sequence"/>
</dbReference>